<sequence>MVYNSLELRAWPRWRPERQHKLQLRSLARINILQASPIKLPEDHTGGRGCVSAAATAQQTASVWPGCWICAHGCGLHARCVCSVAPSATRNWSSGPQQAQRTSCGFSGLTRGAGFERRPAADILGQRHRTRLSRRGAAPYKLRPAGAGLQLY</sequence>
<proteinExistence type="predicted"/>
<dbReference type="Proteomes" id="UP001066276">
    <property type="component" value="Chromosome 1_1"/>
</dbReference>
<evidence type="ECO:0000313" key="1">
    <source>
        <dbReference type="EMBL" id="KAJ1214167.1"/>
    </source>
</evidence>
<organism evidence="1 2">
    <name type="scientific">Pleurodeles waltl</name>
    <name type="common">Iberian ribbed newt</name>
    <dbReference type="NCBI Taxonomy" id="8319"/>
    <lineage>
        <taxon>Eukaryota</taxon>
        <taxon>Metazoa</taxon>
        <taxon>Chordata</taxon>
        <taxon>Craniata</taxon>
        <taxon>Vertebrata</taxon>
        <taxon>Euteleostomi</taxon>
        <taxon>Amphibia</taxon>
        <taxon>Batrachia</taxon>
        <taxon>Caudata</taxon>
        <taxon>Salamandroidea</taxon>
        <taxon>Salamandridae</taxon>
        <taxon>Pleurodelinae</taxon>
        <taxon>Pleurodeles</taxon>
    </lineage>
</organism>
<name>A0AAV7WMU3_PLEWA</name>
<keyword evidence="2" id="KW-1185">Reference proteome</keyword>
<reference evidence="1" key="1">
    <citation type="journal article" date="2022" name="bioRxiv">
        <title>Sequencing and chromosome-scale assembly of the giantPleurodeles waltlgenome.</title>
        <authorList>
            <person name="Brown T."/>
            <person name="Elewa A."/>
            <person name="Iarovenko S."/>
            <person name="Subramanian E."/>
            <person name="Araus A.J."/>
            <person name="Petzold A."/>
            <person name="Susuki M."/>
            <person name="Suzuki K.-i.T."/>
            <person name="Hayashi T."/>
            <person name="Toyoda A."/>
            <person name="Oliveira C."/>
            <person name="Osipova E."/>
            <person name="Leigh N.D."/>
            <person name="Simon A."/>
            <person name="Yun M.H."/>
        </authorList>
    </citation>
    <scope>NUCLEOTIDE SEQUENCE</scope>
    <source>
        <strain evidence="1">20211129_DDA</strain>
        <tissue evidence="1">Liver</tissue>
    </source>
</reference>
<accession>A0AAV7WMU3</accession>
<protein>
    <submittedName>
        <fullName evidence="1">Uncharacterized protein</fullName>
    </submittedName>
</protein>
<gene>
    <name evidence="1" type="ORF">NDU88_001793</name>
</gene>
<comment type="caution">
    <text evidence="1">The sequence shown here is derived from an EMBL/GenBank/DDBJ whole genome shotgun (WGS) entry which is preliminary data.</text>
</comment>
<dbReference type="EMBL" id="JANPWB010000001">
    <property type="protein sequence ID" value="KAJ1214167.1"/>
    <property type="molecule type" value="Genomic_DNA"/>
</dbReference>
<evidence type="ECO:0000313" key="2">
    <source>
        <dbReference type="Proteomes" id="UP001066276"/>
    </source>
</evidence>
<dbReference type="AlphaFoldDB" id="A0AAV7WMU3"/>